<evidence type="ECO:0000313" key="2">
    <source>
        <dbReference type="EMBL" id="KAF1962823.1"/>
    </source>
</evidence>
<accession>A0A6A5UCC4</accession>
<organism evidence="2 3">
    <name type="scientific">Byssothecium circinans</name>
    <dbReference type="NCBI Taxonomy" id="147558"/>
    <lineage>
        <taxon>Eukaryota</taxon>
        <taxon>Fungi</taxon>
        <taxon>Dikarya</taxon>
        <taxon>Ascomycota</taxon>
        <taxon>Pezizomycotina</taxon>
        <taxon>Dothideomycetes</taxon>
        <taxon>Pleosporomycetidae</taxon>
        <taxon>Pleosporales</taxon>
        <taxon>Massarineae</taxon>
        <taxon>Massarinaceae</taxon>
        <taxon>Byssothecium</taxon>
    </lineage>
</organism>
<dbReference type="EMBL" id="ML976978">
    <property type="protein sequence ID" value="KAF1962823.1"/>
    <property type="molecule type" value="Genomic_DNA"/>
</dbReference>
<reference evidence="2" key="1">
    <citation type="journal article" date="2020" name="Stud. Mycol.">
        <title>101 Dothideomycetes genomes: a test case for predicting lifestyles and emergence of pathogens.</title>
        <authorList>
            <person name="Haridas S."/>
            <person name="Albert R."/>
            <person name="Binder M."/>
            <person name="Bloem J."/>
            <person name="Labutti K."/>
            <person name="Salamov A."/>
            <person name="Andreopoulos B."/>
            <person name="Baker S."/>
            <person name="Barry K."/>
            <person name="Bills G."/>
            <person name="Bluhm B."/>
            <person name="Cannon C."/>
            <person name="Castanera R."/>
            <person name="Culley D."/>
            <person name="Daum C."/>
            <person name="Ezra D."/>
            <person name="Gonzalez J."/>
            <person name="Henrissat B."/>
            <person name="Kuo A."/>
            <person name="Liang C."/>
            <person name="Lipzen A."/>
            <person name="Lutzoni F."/>
            <person name="Magnuson J."/>
            <person name="Mondo S."/>
            <person name="Nolan M."/>
            <person name="Ohm R."/>
            <person name="Pangilinan J."/>
            <person name="Park H.-J."/>
            <person name="Ramirez L."/>
            <person name="Alfaro M."/>
            <person name="Sun H."/>
            <person name="Tritt A."/>
            <person name="Yoshinaga Y."/>
            <person name="Zwiers L.-H."/>
            <person name="Turgeon B."/>
            <person name="Goodwin S."/>
            <person name="Spatafora J."/>
            <person name="Crous P."/>
            <person name="Grigoriev I."/>
        </authorList>
    </citation>
    <scope>NUCLEOTIDE SEQUENCE</scope>
    <source>
        <strain evidence="2">CBS 675.92</strain>
    </source>
</reference>
<feature type="region of interest" description="Disordered" evidence="1">
    <location>
        <begin position="343"/>
        <end position="366"/>
    </location>
</feature>
<sequence>MGGHAFRELHCPRISPELYFKAREQTKAALRRLFTHVVVPNGMPEKADFGDVDFLVSGFIPNNSATPLNWEDMVSAIKEGFATSVGGRGRLNPSVMYFAVPARNFGGDDFHIQVDVKVCDTAGLQQFEWSRFQLNYASGSKMLGSLLKPLGLTINPEGLYIRVEEMEETNFHGSTVFVSQNSKDVLKIVGLDWRILWGAFQTRDEIYEYFASSWVFNPAHFAERLKDPKYIDHLEDRSVPWVHFVKEWIPERYPNYRLPSDAESDGSNCDIEKWYKDTRALIRGKVFTLFPDVTIEYYTKRMAHLKEVEEQRIRELLMRAIPDCEKTWSNSFHRPRIVIESVAPLTPPPSPTQGGNYASIRSRGTPSPIQTNYVGMWRNRFEKQDAKAAKARERQIGVEKILKRLRTMNAVVGAI</sequence>
<gene>
    <name evidence="2" type="ORF">CC80DRAFT_398811</name>
</gene>
<keyword evidence="3" id="KW-1185">Reference proteome</keyword>
<proteinExistence type="predicted"/>
<name>A0A6A5UCC4_9PLEO</name>
<protein>
    <submittedName>
        <fullName evidence="2">Uncharacterized protein</fullName>
    </submittedName>
</protein>
<evidence type="ECO:0000313" key="3">
    <source>
        <dbReference type="Proteomes" id="UP000800035"/>
    </source>
</evidence>
<dbReference type="OrthoDB" id="4708870at2759"/>
<evidence type="ECO:0000256" key="1">
    <source>
        <dbReference type="SAM" id="MobiDB-lite"/>
    </source>
</evidence>
<dbReference type="Proteomes" id="UP000800035">
    <property type="component" value="Unassembled WGS sequence"/>
</dbReference>
<dbReference type="AlphaFoldDB" id="A0A6A5UCC4"/>